<reference evidence="1 2" key="1">
    <citation type="submission" date="2019-12" db="EMBL/GenBank/DDBJ databases">
        <title>Whole-genome analyses of novel actinobacteria.</title>
        <authorList>
            <person name="Sahin N."/>
            <person name="Saygin H."/>
        </authorList>
    </citation>
    <scope>NUCLEOTIDE SEQUENCE [LARGE SCALE GENOMIC DNA]</scope>
    <source>
        <strain evidence="1 2">KC615</strain>
    </source>
</reference>
<sequence length="50" mass="5761">MIRTRNLPEGVDQRENELYLSVTYEDSITAEPYQQQRAVKVDSGEISAFL</sequence>
<evidence type="ECO:0000313" key="2">
    <source>
        <dbReference type="Proteomes" id="UP000430692"/>
    </source>
</evidence>
<evidence type="ECO:0000313" key="1">
    <source>
        <dbReference type="EMBL" id="MXQ55564.1"/>
    </source>
</evidence>
<comment type="caution">
    <text evidence="1">The sequence shown here is derived from an EMBL/GenBank/DDBJ whole genome shotgun (WGS) entry which is preliminary data.</text>
</comment>
<name>A0A6I4W463_9BACL</name>
<protein>
    <submittedName>
        <fullName evidence="1">Uncharacterized protein</fullName>
    </submittedName>
</protein>
<dbReference type="EMBL" id="WUUL01000016">
    <property type="protein sequence ID" value="MXQ55564.1"/>
    <property type="molecule type" value="Genomic_DNA"/>
</dbReference>
<keyword evidence="2" id="KW-1185">Reference proteome</keyword>
<dbReference type="Proteomes" id="UP000430692">
    <property type="component" value="Unassembled WGS sequence"/>
</dbReference>
<organism evidence="1 2">
    <name type="scientific">Shimazuella alba</name>
    <dbReference type="NCBI Taxonomy" id="2690964"/>
    <lineage>
        <taxon>Bacteria</taxon>
        <taxon>Bacillati</taxon>
        <taxon>Bacillota</taxon>
        <taxon>Bacilli</taxon>
        <taxon>Bacillales</taxon>
        <taxon>Thermoactinomycetaceae</taxon>
        <taxon>Shimazuella</taxon>
    </lineage>
</organism>
<dbReference type="RefSeq" id="WP_160802918.1">
    <property type="nucleotide sequence ID" value="NZ_WUUL01000016.1"/>
</dbReference>
<proteinExistence type="predicted"/>
<gene>
    <name evidence="1" type="ORF">GSM42_17925</name>
</gene>
<dbReference type="AlphaFoldDB" id="A0A6I4W463"/>
<accession>A0A6I4W463</accession>